<dbReference type="Gene3D" id="1.25.40.390">
    <property type="match status" value="1"/>
</dbReference>
<reference evidence="8" key="2">
    <citation type="journal article" date="2021" name="PeerJ">
        <title>Extensive microbial diversity within the chicken gut microbiome revealed by metagenomics and culture.</title>
        <authorList>
            <person name="Gilroy R."/>
            <person name="Ravi A."/>
            <person name="Getino M."/>
            <person name="Pursley I."/>
            <person name="Horton D.L."/>
            <person name="Alikhan N.F."/>
            <person name="Baker D."/>
            <person name="Gharbi K."/>
            <person name="Hall N."/>
            <person name="Watson M."/>
            <person name="Adriaenssens E.M."/>
            <person name="Foster-Nyarko E."/>
            <person name="Jarju S."/>
            <person name="Secka A."/>
            <person name="Antonio M."/>
            <person name="Oren A."/>
            <person name="Chaudhuri R.R."/>
            <person name="La Ragione R."/>
            <person name="Hildebrand F."/>
            <person name="Pallen M.J."/>
        </authorList>
    </citation>
    <scope>NUCLEOTIDE SEQUENCE</scope>
    <source>
        <strain evidence="8">G3-8215</strain>
    </source>
</reference>
<dbReference type="Pfam" id="PF07980">
    <property type="entry name" value="SusD_RagB"/>
    <property type="match status" value="1"/>
</dbReference>
<dbReference type="PROSITE" id="PS51257">
    <property type="entry name" value="PROKAR_LIPOPROTEIN"/>
    <property type="match status" value="1"/>
</dbReference>
<gene>
    <name evidence="8" type="ORF">IAB75_03025</name>
</gene>
<reference evidence="8" key="1">
    <citation type="submission" date="2020-10" db="EMBL/GenBank/DDBJ databases">
        <authorList>
            <person name="Gilroy R."/>
        </authorList>
    </citation>
    <scope>NUCLEOTIDE SEQUENCE</scope>
    <source>
        <strain evidence="8">G3-8215</strain>
    </source>
</reference>
<name>A0A940DQU2_9BACT</name>
<dbReference type="InterPro" id="IPR012944">
    <property type="entry name" value="SusD_RagB_dom"/>
</dbReference>
<proteinExistence type="inferred from homology"/>
<keyword evidence="4" id="KW-0472">Membrane</keyword>
<dbReference type="InterPro" id="IPR033985">
    <property type="entry name" value="SusD-like_N"/>
</dbReference>
<dbReference type="GO" id="GO:0009279">
    <property type="term" value="C:cell outer membrane"/>
    <property type="evidence" value="ECO:0007669"/>
    <property type="project" value="UniProtKB-SubCell"/>
</dbReference>
<evidence type="ECO:0000256" key="4">
    <source>
        <dbReference type="ARBA" id="ARBA00023136"/>
    </source>
</evidence>
<dbReference type="EMBL" id="JADILV010000021">
    <property type="protein sequence ID" value="MBO8483075.1"/>
    <property type="molecule type" value="Genomic_DNA"/>
</dbReference>
<dbReference type="InterPro" id="IPR011990">
    <property type="entry name" value="TPR-like_helical_dom_sf"/>
</dbReference>
<evidence type="ECO:0000313" key="9">
    <source>
        <dbReference type="Proteomes" id="UP000725002"/>
    </source>
</evidence>
<keyword evidence="3" id="KW-0732">Signal</keyword>
<dbReference type="AlphaFoldDB" id="A0A940DQU2"/>
<protein>
    <submittedName>
        <fullName evidence="8">RagB/SusD family nutrient uptake outer membrane protein</fullName>
    </submittedName>
</protein>
<dbReference type="Pfam" id="PF14322">
    <property type="entry name" value="SusD-like_3"/>
    <property type="match status" value="1"/>
</dbReference>
<dbReference type="Proteomes" id="UP000725002">
    <property type="component" value="Unassembled WGS sequence"/>
</dbReference>
<comment type="caution">
    <text evidence="8">The sequence shown here is derived from an EMBL/GenBank/DDBJ whole genome shotgun (WGS) entry which is preliminary data.</text>
</comment>
<feature type="domain" description="RagB/SusD" evidence="6">
    <location>
        <begin position="309"/>
        <end position="563"/>
    </location>
</feature>
<evidence type="ECO:0000256" key="2">
    <source>
        <dbReference type="ARBA" id="ARBA00006275"/>
    </source>
</evidence>
<keyword evidence="5" id="KW-0998">Cell outer membrane</keyword>
<evidence type="ECO:0000256" key="5">
    <source>
        <dbReference type="ARBA" id="ARBA00023237"/>
    </source>
</evidence>
<evidence type="ECO:0000256" key="3">
    <source>
        <dbReference type="ARBA" id="ARBA00022729"/>
    </source>
</evidence>
<feature type="domain" description="SusD-like N-terminal" evidence="7">
    <location>
        <begin position="22"/>
        <end position="228"/>
    </location>
</feature>
<comment type="similarity">
    <text evidence="2">Belongs to the SusD family.</text>
</comment>
<evidence type="ECO:0000256" key="1">
    <source>
        <dbReference type="ARBA" id="ARBA00004442"/>
    </source>
</evidence>
<evidence type="ECO:0000259" key="6">
    <source>
        <dbReference type="Pfam" id="PF07980"/>
    </source>
</evidence>
<accession>A0A940DQU2</accession>
<sequence>MKRIYILATILPAVVSVVSCSDFLERAPGDNMTEQELFSKIETAEAYLDNVYTYLPDFQYNTEDLSGRYKLGDATDEGGFQQASGYTQCPFDINLGSWNSETMPMQRNWSDYYGCIRRCNMLIKNYDLIPEEMTTGAATNRKERILGEAYGLRGYYYFLLFKQWGGVPIITSVLDPGDESQLNGIKRASAEETLQRVLDDMDEAIKHLPAKHNDANFGRFTSLIATVVKSQVKLYWASKYWNRDNDKARWSEAVDACREAYNMALQNGHVLARTYRSLFNETGLQSEVIWTKNSPYYYECYWWDFYAMPLGYGAFNVDGPLQELVDDFEMKESGEIPVLGYTADNQPILNEKAYDYDPAHPWEGREDRFYSCILYHGAILQDRPIDISASGKDNINIGSIIRTNYFTNKYLDPDHNLVTNQTWTYRRFASIRTAELYLNYAEALNELDGPTQAVYQLVNDIRRRADQPDLPEGLSQEQMREKIYHERRIELCFENHRFWDVRRWMIAEDVDNGPVHRVMVGDDGTITYPIFQNRVFDPSKHYLFPIPQREIDKNNALEQNPGW</sequence>
<evidence type="ECO:0000259" key="7">
    <source>
        <dbReference type="Pfam" id="PF14322"/>
    </source>
</evidence>
<dbReference type="SUPFAM" id="SSF48452">
    <property type="entry name" value="TPR-like"/>
    <property type="match status" value="1"/>
</dbReference>
<organism evidence="8 9">
    <name type="scientific">Candidatus Cryptobacteroides avicola</name>
    <dbReference type="NCBI Taxonomy" id="2840757"/>
    <lineage>
        <taxon>Bacteria</taxon>
        <taxon>Pseudomonadati</taxon>
        <taxon>Bacteroidota</taxon>
        <taxon>Bacteroidia</taxon>
        <taxon>Bacteroidales</taxon>
        <taxon>Candidatus Cryptobacteroides</taxon>
    </lineage>
</organism>
<evidence type="ECO:0000313" key="8">
    <source>
        <dbReference type="EMBL" id="MBO8483075.1"/>
    </source>
</evidence>
<comment type="subcellular location">
    <subcellularLocation>
        <location evidence="1">Cell outer membrane</location>
    </subcellularLocation>
</comment>